<evidence type="ECO:0000313" key="3">
    <source>
        <dbReference type="Proteomes" id="UP000306584"/>
    </source>
</evidence>
<dbReference type="EMBL" id="QZBD01000028">
    <property type="protein sequence ID" value="THY35161.1"/>
    <property type="molecule type" value="Genomic_DNA"/>
</dbReference>
<evidence type="ECO:0000256" key="1">
    <source>
        <dbReference type="SAM" id="MobiDB-lite"/>
    </source>
</evidence>
<comment type="caution">
    <text evidence="2">The sequence shown here is derived from an EMBL/GenBank/DDBJ whole genome shotgun (WGS) entry which is preliminary data.</text>
</comment>
<sequence>MVPVRKHISAAIDDEVVEIVKMAQPALVTRRTRHHICFAPAEQAYNHGSDRLRPLRTTPFDLETWIGDFDHLSDRVWPHPSYNELLARFLTSDPRFPLPDTIAKDERLQNLRLRCCGESCCSPTSQSPFVEYEKPSRLEKLSFELVGDVIIYPFYVRLSKETKLQKLFAIVHRQENGEYHFWKADGDYHESYGLSKGNVSLFKSPRSAHSTNIGIWGSAERGLSAREVALSRQKGGVDLDDPDDVPLKLMQKARSLVVGGGLDKQVMSGQDEASSKLHSKKRPLVDPIDSMRKRHQSGTKVCSKTSTTSKTVSKQLVSGTLSKTPLGQLGQITNKTQKPDHSLMHVKGICMLAYHLTGEGFSLQYRTNCFTIEFGQEPLINPINGLSFKMTKTHAPYVLFSRQSSFKVILSQSTTHDINETDDDITGGIILLEFDGVVARDDFMARIREMVGGSAGGISSADDFVIETMYGKLTQQLNSRRSARSDSQKITGPTVRESIENLTTTVLEGTRNSEGDKTVSCPAVMIKSSPSHAPRTPVDLSVPGYPTTPVSNGPLPGHRSTETVSSANDPSPVATVPTTALAPSNKTNLFSTEADGSSNEAAMKKALSSLLHDTYIKYPSAQDDDEVEIMALLLKAPLIAGDMARVRELRMELKVYLIAHHG</sequence>
<gene>
    <name evidence="2" type="ORF">D6D01_01560</name>
</gene>
<name>A0A4S9LYP4_AURPU</name>
<evidence type="ECO:0000313" key="2">
    <source>
        <dbReference type="EMBL" id="THY35161.1"/>
    </source>
</evidence>
<reference evidence="2 3" key="1">
    <citation type="submission" date="2018-10" db="EMBL/GenBank/DDBJ databases">
        <title>Fifty Aureobasidium pullulans genomes reveal a recombining polyextremotolerant generalist.</title>
        <authorList>
            <person name="Gostincar C."/>
            <person name="Turk M."/>
            <person name="Zajc J."/>
            <person name="Gunde-Cimerman N."/>
        </authorList>
    </citation>
    <scope>NUCLEOTIDE SEQUENCE [LARGE SCALE GENOMIC DNA]</scope>
    <source>
        <strain evidence="2 3">EXF-6604</strain>
    </source>
</reference>
<dbReference type="Proteomes" id="UP000306584">
    <property type="component" value="Unassembled WGS sequence"/>
</dbReference>
<accession>A0A4S9LYP4</accession>
<feature type="region of interest" description="Disordered" evidence="1">
    <location>
        <begin position="547"/>
        <end position="574"/>
    </location>
</feature>
<dbReference type="AlphaFoldDB" id="A0A4S9LYP4"/>
<organism evidence="2 3">
    <name type="scientific">Aureobasidium pullulans</name>
    <name type="common">Black yeast</name>
    <name type="synonym">Pullularia pullulans</name>
    <dbReference type="NCBI Taxonomy" id="5580"/>
    <lineage>
        <taxon>Eukaryota</taxon>
        <taxon>Fungi</taxon>
        <taxon>Dikarya</taxon>
        <taxon>Ascomycota</taxon>
        <taxon>Pezizomycotina</taxon>
        <taxon>Dothideomycetes</taxon>
        <taxon>Dothideomycetidae</taxon>
        <taxon>Dothideales</taxon>
        <taxon>Saccotheciaceae</taxon>
        <taxon>Aureobasidium</taxon>
    </lineage>
</organism>
<proteinExistence type="predicted"/>
<protein>
    <submittedName>
        <fullName evidence="2">Uncharacterized protein</fullName>
    </submittedName>
</protein>